<proteinExistence type="predicted"/>
<name>A0AA38XGR8_9EURO</name>
<evidence type="ECO:0000256" key="4">
    <source>
        <dbReference type="SAM" id="MobiDB-lite"/>
    </source>
</evidence>
<dbReference type="GO" id="GO:0005525">
    <property type="term" value="F:GTP binding"/>
    <property type="evidence" value="ECO:0007669"/>
    <property type="project" value="InterPro"/>
</dbReference>
<dbReference type="GO" id="GO:0005739">
    <property type="term" value="C:mitochondrion"/>
    <property type="evidence" value="ECO:0007669"/>
    <property type="project" value="TreeGrafter"/>
</dbReference>
<feature type="region of interest" description="Disordered" evidence="4">
    <location>
        <begin position="576"/>
        <end position="617"/>
    </location>
</feature>
<dbReference type="GO" id="GO:0016559">
    <property type="term" value="P:peroxisome fission"/>
    <property type="evidence" value="ECO:0007669"/>
    <property type="project" value="TreeGrafter"/>
</dbReference>
<accession>A0AA38XGR8</accession>
<keyword evidence="8" id="KW-1185">Reference proteome</keyword>
<dbReference type="EMBL" id="JAPDRK010000004">
    <property type="protein sequence ID" value="KAJ9613185.1"/>
    <property type="molecule type" value="Genomic_DNA"/>
</dbReference>
<dbReference type="PANTHER" id="PTHR11566:SF21">
    <property type="entry name" value="DYNAMIN RELATED PROTEIN 1, ISOFORM A"/>
    <property type="match status" value="1"/>
</dbReference>
<dbReference type="AlphaFoldDB" id="A0AA38XGR8"/>
<feature type="compositionally biased region" description="Polar residues" evidence="4">
    <location>
        <begin position="600"/>
        <end position="614"/>
    </location>
</feature>
<evidence type="ECO:0000256" key="3">
    <source>
        <dbReference type="SAM" id="Coils"/>
    </source>
</evidence>
<evidence type="ECO:0000313" key="8">
    <source>
        <dbReference type="Proteomes" id="UP001172673"/>
    </source>
</evidence>
<dbReference type="SMART" id="SM00053">
    <property type="entry name" value="DYNc"/>
    <property type="match status" value="1"/>
</dbReference>
<dbReference type="GO" id="GO:0008017">
    <property type="term" value="F:microtubule binding"/>
    <property type="evidence" value="ECO:0007669"/>
    <property type="project" value="TreeGrafter"/>
</dbReference>
<dbReference type="PANTHER" id="PTHR11566">
    <property type="entry name" value="DYNAMIN"/>
    <property type="match status" value="1"/>
</dbReference>
<dbReference type="InterPro" id="IPR045063">
    <property type="entry name" value="Dynamin_N"/>
</dbReference>
<keyword evidence="1" id="KW-0547">Nucleotide-binding</keyword>
<gene>
    <name evidence="7" type="ORF">H2200_003126</name>
</gene>
<dbReference type="GO" id="GO:0016020">
    <property type="term" value="C:membrane"/>
    <property type="evidence" value="ECO:0007669"/>
    <property type="project" value="TreeGrafter"/>
</dbReference>
<feature type="domain" description="GED" evidence="5">
    <location>
        <begin position="633"/>
        <end position="719"/>
    </location>
</feature>
<dbReference type="InterPro" id="IPR001401">
    <property type="entry name" value="Dynamin_GTPase"/>
</dbReference>
<organism evidence="7 8">
    <name type="scientific">Cladophialophora chaetospira</name>
    <dbReference type="NCBI Taxonomy" id="386627"/>
    <lineage>
        <taxon>Eukaryota</taxon>
        <taxon>Fungi</taxon>
        <taxon>Dikarya</taxon>
        <taxon>Ascomycota</taxon>
        <taxon>Pezizomycotina</taxon>
        <taxon>Eurotiomycetes</taxon>
        <taxon>Chaetothyriomycetidae</taxon>
        <taxon>Chaetothyriales</taxon>
        <taxon>Herpotrichiellaceae</taxon>
        <taxon>Cladophialophora</taxon>
    </lineage>
</organism>
<dbReference type="InterPro" id="IPR022812">
    <property type="entry name" value="Dynamin"/>
</dbReference>
<dbReference type="GO" id="GO:0005874">
    <property type="term" value="C:microtubule"/>
    <property type="evidence" value="ECO:0007669"/>
    <property type="project" value="TreeGrafter"/>
</dbReference>
<dbReference type="CDD" id="cd08771">
    <property type="entry name" value="DLP_1"/>
    <property type="match status" value="1"/>
</dbReference>
<dbReference type="PROSITE" id="PS51718">
    <property type="entry name" value="G_DYNAMIN_2"/>
    <property type="match status" value="1"/>
</dbReference>
<dbReference type="GO" id="GO:0000266">
    <property type="term" value="P:mitochondrial fission"/>
    <property type="evidence" value="ECO:0007669"/>
    <property type="project" value="TreeGrafter"/>
</dbReference>
<evidence type="ECO:0000256" key="1">
    <source>
        <dbReference type="ARBA" id="ARBA00022741"/>
    </source>
</evidence>
<dbReference type="Pfam" id="PF01031">
    <property type="entry name" value="Dynamin_M"/>
    <property type="match status" value="1"/>
</dbReference>
<dbReference type="Gene3D" id="1.20.120.1240">
    <property type="entry name" value="Dynamin, middle domain"/>
    <property type="match status" value="1"/>
</dbReference>
<dbReference type="InterPro" id="IPR000375">
    <property type="entry name" value="Dynamin_stalk"/>
</dbReference>
<dbReference type="PROSITE" id="PS51388">
    <property type="entry name" value="GED"/>
    <property type="match status" value="1"/>
</dbReference>
<evidence type="ECO:0000259" key="6">
    <source>
        <dbReference type="PROSITE" id="PS51718"/>
    </source>
</evidence>
<comment type="caution">
    <text evidence="7">The sequence shown here is derived from an EMBL/GenBank/DDBJ whole genome shotgun (WGS) entry which is preliminary data.</text>
</comment>
<sequence>MNGYVNVAKPSGGDRLRGLQSQEERRLFDLVDKLKDLDVQRELQLPQLVVCGSQSSGKSSVLEAISGLSFPRGEFTCTKFVTELRFRPGNVETIDIEIVPDTARSPEDQARLRNVRFKTRRLTELGKIVKEAENVLLGGRGGFASDVLKVEVVRPGQQPLTLIDTPGLIASHNEGREYIDLVRRIVDDWIKQPRTLILAVVEANLDPQKQSVLTIAKEVDPTGERTFGIITKPDLVESPSGLEDFWIRKAQNQPDRLAEFNFAKGWHALRNRGVRETGNDTSTAERDEAERQFFTNPERKWQQVDSEYWGIDTLQGRLRSIYYEHARRQLPIIQDDIFARLQKAIKERDGLNEKLADADEIWGRFTGQRTGLAVQAKGCVDGTYLDGSADWDGAPDYYLRSRIEEDHDEFARDVELNGHGLRSGNSGRSLTEDRDSFRIHVQQMLESTRGRELKDSYDPNRLNLLFRKHSEPWYGIAMMHLERSHRRCVTFIEHIVDTVLREELPALPKRVTQAMKDNLHQALDKQRKKAEDELRAIEQDRRQPAQTQSKRFEKLARQLKVNKNFALVNRVAEEEHPYMAQANAPPTQGRDAQGRERDNVPTTPATPGSANPTRFTPAHVDRVLAQDSRAESAEEIGKRMMIYYEISREIFIDNVVVQVIERHLLRPLHTLFQGDFGVDKDAFTRAVDAERDQNLTARRNALSERIKRLTGFQDELRAA</sequence>
<evidence type="ECO:0008006" key="9">
    <source>
        <dbReference type="Google" id="ProtNLM"/>
    </source>
</evidence>
<feature type="coiled-coil region" evidence="3">
    <location>
        <begin position="516"/>
        <end position="543"/>
    </location>
</feature>
<evidence type="ECO:0000259" key="5">
    <source>
        <dbReference type="PROSITE" id="PS51388"/>
    </source>
</evidence>
<dbReference type="SUPFAM" id="SSF52540">
    <property type="entry name" value="P-loop containing nucleoside triphosphate hydrolases"/>
    <property type="match status" value="1"/>
</dbReference>
<dbReference type="InterPro" id="IPR020850">
    <property type="entry name" value="GED_dom"/>
</dbReference>
<feature type="domain" description="Dynamin-type G" evidence="6">
    <location>
        <begin position="42"/>
        <end position="331"/>
    </location>
</feature>
<dbReference type="GO" id="GO:0006897">
    <property type="term" value="P:endocytosis"/>
    <property type="evidence" value="ECO:0007669"/>
    <property type="project" value="TreeGrafter"/>
</dbReference>
<dbReference type="GO" id="GO:0048312">
    <property type="term" value="P:intracellular distribution of mitochondria"/>
    <property type="evidence" value="ECO:0007669"/>
    <property type="project" value="TreeGrafter"/>
</dbReference>
<evidence type="ECO:0000256" key="2">
    <source>
        <dbReference type="ARBA" id="ARBA00023134"/>
    </source>
</evidence>
<protein>
    <recommendedName>
        <fullName evidence="9">Dynamin family protein</fullName>
    </recommendedName>
</protein>
<dbReference type="Pfam" id="PF00350">
    <property type="entry name" value="Dynamin_N"/>
    <property type="match status" value="1"/>
</dbReference>
<dbReference type="InterPro" id="IPR027417">
    <property type="entry name" value="P-loop_NTPase"/>
</dbReference>
<dbReference type="InterPro" id="IPR030381">
    <property type="entry name" value="G_DYNAMIN_dom"/>
</dbReference>
<dbReference type="Gene3D" id="3.40.50.300">
    <property type="entry name" value="P-loop containing nucleotide triphosphate hydrolases"/>
    <property type="match status" value="1"/>
</dbReference>
<keyword evidence="2" id="KW-0342">GTP-binding</keyword>
<evidence type="ECO:0000313" key="7">
    <source>
        <dbReference type="EMBL" id="KAJ9613185.1"/>
    </source>
</evidence>
<keyword evidence="3" id="KW-0175">Coiled coil</keyword>
<reference evidence="7" key="1">
    <citation type="submission" date="2022-10" db="EMBL/GenBank/DDBJ databases">
        <title>Culturing micro-colonial fungi from biological soil crusts in the Mojave desert and describing Neophaeococcomyces mojavensis, and introducing the new genera and species Taxawa tesnikishii.</title>
        <authorList>
            <person name="Kurbessoian T."/>
            <person name="Stajich J.E."/>
        </authorList>
    </citation>
    <scope>NUCLEOTIDE SEQUENCE</scope>
    <source>
        <strain evidence="7">TK_41</strain>
    </source>
</reference>
<dbReference type="PRINTS" id="PR00195">
    <property type="entry name" value="DYNAMIN"/>
</dbReference>
<dbReference type="GO" id="GO:0003924">
    <property type="term" value="F:GTPase activity"/>
    <property type="evidence" value="ECO:0007669"/>
    <property type="project" value="InterPro"/>
</dbReference>
<dbReference type="Proteomes" id="UP001172673">
    <property type="component" value="Unassembled WGS sequence"/>
</dbReference>